<dbReference type="OrthoDB" id="690661at2759"/>
<keyword evidence="3" id="KW-1185">Reference proteome</keyword>
<keyword evidence="2" id="KW-0732">Signal</keyword>
<evidence type="ECO:0000313" key="3">
    <source>
        <dbReference type="Proteomes" id="UP000504603"/>
    </source>
</evidence>
<evidence type="ECO:0000313" key="4">
    <source>
        <dbReference type="RefSeq" id="XP_022148210.1"/>
    </source>
</evidence>
<proteinExistence type="predicted"/>
<feature type="signal peptide" evidence="2">
    <location>
        <begin position="1"/>
        <end position="28"/>
    </location>
</feature>
<dbReference type="Proteomes" id="UP000504603">
    <property type="component" value="Unplaced"/>
</dbReference>
<organism evidence="3 4">
    <name type="scientific">Momordica charantia</name>
    <name type="common">Bitter gourd</name>
    <name type="synonym">Balsam pear</name>
    <dbReference type="NCBI Taxonomy" id="3673"/>
    <lineage>
        <taxon>Eukaryota</taxon>
        <taxon>Viridiplantae</taxon>
        <taxon>Streptophyta</taxon>
        <taxon>Embryophyta</taxon>
        <taxon>Tracheophyta</taxon>
        <taxon>Spermatophyta</taxon>
        <taxon>Magnoliopsida</taxon>
        <taxon>eudicotyledons</taxon>
        <taxon>Gunneridae</taxon>
        <taxon>Pentapetalae</taxon>
        <taxon>rosids</taxon>
        <taxon>fabids</taxon>
        <taxon>Cucurbitales</taxon>
        <taxon>Cucurbitaceae</taxon>
        <taxon>Momordiceae</taxon>
        <taxon>Momordica</taxon>
    </lineage>
</organism>
<evidence type="ECO:0000256" key="1">
    <source>
        <dbReference type="SAM" id="MobiDB-lite"/>
    </source>
</evidence>
<dbReference type="KEGG" id="mcha:111016933"/>
<evidence type="ECO:0000256" key="2">
    <source>
        <dbReference type="SAM" id="SignalP"/>
    </source>
</evidence>
<protein>
    <submittedName>
        <fullName evidence="4">Uncharacterized protein LOC111016933</fullName>
    </submittedName>
</protein>
<gene>
    <name evidence="4" type="primary">LOC111016933</name>
</gene>
<dbReference type="GeneID" id="111016933"/>
<dbReference type="AlphaFoldDB" id="A0A6J1D2A4"/>
<name>A0A6J1D2A4_MOMCH</name>
<sequence length="154" mass="16573">MMEKRRSANFAFVLLLCTTVIISAGVAAKAGDDHDNLSVEEEAGAARIEGEGRGRSWVEEALVDAISVFTVTSAAPPCATPHYWDRLRTWVLDPLLAYLFPPKIDFRPGKADDDEDGGGHGNENVKEALTKSFDQGKQIVQDSAKAAADIAGEL</sequence>
<feature type="region of interest" description="Disordered" evidence="1">
    <location>
        <begin position="109"/>
        <end position="133"/>
    </location>
</feature>
<dbReference type="PANTHER" id="PTHR35463:SF11">
    <property type="entry name" value="TRANSMEMBRANE PROTEIN"/>
    <property type="match status" value="1"/>
</dbReference>
<dbReference type="PANTHER" id="PTHR35463">
    <property type="entry name" value="TRANSMEMBRANE PROTEIN"/>
    <property type="match status" value="1"/>
</dbReference>
<reference evidence="4" key="1">
    <citation type="submission" date="2025-08" db="UniProtKB">
        <authorList>
            <consortium name="RefSeq"/>
        </authorList>
    </citation>
    <scope>IDENTIFICATION</scope>
    <source>
        <strain evidence="4">OHB3-1</strain>
    </source>
</reference>
<feature type="chain" id="PRO_5026737576" evidence="2">
    <location>
        <begin position="29"/>
        <end position="154"/>
    </location>
</feature>
<accession>A0A6J1D2A4</accession>
<dbReference type="RefSeq" id="XP_022148210.1">
    <property type="nucleotide sequence ID" value="XM_022292518.1"/>
</dbReference>